<organism evidence="2 3">
    <name type="scientific">Cadophora malorum</name>
    <dbReference type="NCBI Taxonomy" id="108018"/>
    <lineage>
        <taxon>Eukaryota</taxon>
        <taxon>Fungi</taxon>
        <taxon>Dikarya</taxon>
        <taxon>Ascomycota</taxon>
        <taxon>Pezizomycotina</taxon>
        <taxon>Leotiomycetes</taxon>
        <taxon>Helotiales</taxon>
        <taxon>Ploettnerulaceae</taxon>
        <taxon>Cadophora</taxon>
    </lineage>
</organism>
<dbReference type="AlphaFoldDB" id="A0A8H8BSJ6"/>
<protein>
    <submittedName>
        <fullName evidence="2">Uncharacterized protein</fullName>
    </submittedName>
</protein>
<reference evidence="2" key="1">
    <citation type="submission" date="2021-02" db="EMBL/GenBank/DDBJ databases">
        <title>Genome sequence Cadophora malorum strain M34.</title>
        <authorList>
            <person name="Stefanovic E."/>
            <person name="Vu D."/>
            <person name="Scully C."/>
            <person name="Dijksterhuis J."/>
            <person name="Roader J."/>
            <person name="Houbraken J."/>
        </authorList>
    </citation>
    <scope>NUCLEOTIDE SEQUENCE</scope>
    <source>
        <strain evidence="2">M34</strain>
    </source>
</reference>
<evidence type="ECO:0000313" key="3">
    <source>
        <dbReference type="Proteomes" id="UP000664132"/>
    </source>
</evidence>
<evidence type="ECO:0000313" key="2">
    <source>
        <dbReference type="EMBL" id="KAG4422394.1"/>
    </source>
</evidence>
<accession>A0A8H8BSJ6</accession>
<sequence length="523" mass="59265">MSKTATKSMAPQVSGESSLGTSASNTLGHSTTGTVTIPAMCVPLSHISWRSEEGLECIRKADGTMQFNKGEVAILHFDKTARRIMRQMIDDAEVATKTKFPTDQNLPFEDPQARRIQSSLPLPAFLTRKSRDQDKGTHKKLGEDYHIPKWNNKRPQVKVSFWIPELPLSEDDLDWDGPELKIKEESAMKILAMSSMVIDKDHYILTSISSLGMWPVPGEIRTKEENGDFDLLMNHLQHGKGVWVSRVKGSISIIDIHLTEKLKLTNFCFKNDLLPVPTVREDGPVMAQGRPAGALQELFERGDEKECEGWLEMKTQLERIIRKRMAERNEADYHETCDHCRLIGPPNSQRESSLQGDILLRTPPEMDETAIRAYPTRNDFMIVDYHTKRKGKGRCFRGCTKSACTFACGVDPSKAWYKSMSPLKYMTKCLFVSESDSKSQSEAESQGISDEDTSDAKSREKSHNAVRSSTRHLPYWPHNWEIKCNDSKKCNDPKWKGFKCPYTETTCPGTFPECPHVIYQKPG</sequence>
<feature type="compositionally biased region" description="Basic and acidic residues" evidence="1">
    <location>
        <begin position="454"/>
        <end position="463"/>
    </location>
</feature>
<name>A0A8H8BSJ6_9HELO</name>
<dbReference type="Proteomes" id="UP000664132">
    <property type="component" value="Unassembled WGS sequence"/>
</dbReference>
<feature type="region of interest" description="Disordered" evidence="1">
    <location>
        <begin position="1"/>
        <end position="27"/>
    </location>
</feature>
<gene>
    <name evidence="2" type="ORF">IFR04_004418</name>
</gene>
<comment type="caution">
    <text evidence="2">The sequence shown here is derived from an EMBL/GenBank/DDBJ whole genome shotgun (WGS) entry which is preliminary data.</text>
</comment>
<keyword evidence="3" id="KW-1185">Reference proteome</keyword>
<evidence type="ECO:0000256" key="1">
    <source>
        <dbReference type="SAM" id="MobiDB-lite"/>
    </source>
</evidence>
<dbReference type="EMBL" id="JAFJYH010000049">
    <property type="protein sequence ID" value="KAG4422394.1"/>
    <property type="molecule type" value="Genomic_DNA"/>
</dbReference>
<feature type="region of interest" description="Disordered" evidence="1">
    <location>
        <begin position="440"/>
        <end position="469"/>
    </location>
</feature>
<dbReference type="OrthoDB" id="3493102at2759"/>
<proteinExistence type="predicted"/>